<evidence type="ECO:0000256" key="1">
    <source>
        <dbReference type="SAM" id="MobiDB-lite"/>
    </source>
</evidence>
<feature type="signal peptide" evidence="2">
    <location>
        <begin position="1"/>
        <end position="22"/>
    </location>
</feature>
<evidence type="ECO:0000313" key="3">
    <source>
        <dbReference type="EMBL" id="MDC0750041.1"/>
    </source>
</evidence>
<dbReference type="PANTHER" id="PTHR35580">
    <property type="entry name" value="CELL SURFACE GLYCOPROTEIN (S-LAYER PROTEIN)-LIKE PROTEIN"/>
    <property type="match status" value="1"/>
</dbReference>
<dbReference type="InterPro" id="IPR011042">
    <property type="entry name" value="6-blade_b-propeller_TolB-like"/>
</dbReference>
<feature type="compositionally biased region" description="Gly residues" evidence="1">
    <location>
        <begin position="37"/>
        <end position="64"/>
    </location>
</feature>
<accession>A0ABT5FA91</accession>
<dbReference type="SUPFAM" id="SSF101898">
    <property type="entry name" value="NHL repeat"/>
    <property type="match status" value="1"/>
</dbReference>
<keyword evidence="4" id="KW-1185">Reference proteome</keyword>
<feature type="chain" id="PRO_5046704455" evidence="2">
    <location>
        <begin position="23"/>
        <end position="872"/>
    </location>
</feature>
<organism evidence="3 4">
    <name type="scientific">Polyangium mundeleinium</name>
    <dbReference type="NCBI Taxonomy" id="2995306"/>
    <lineage>
        <taxon>Bacteria</taxon>
        <taxon>Pseudomonadati</taxon>
        <taxon>Myxococcota</taxon>
        <taxon>Polyangia</taxon>
        <taxon>Polyangiales</taxon>
        <taxon>Polyangiaceae</taxon>
        <taxon>Polyangium</taxon>
    </lineage>
</organism>
<feature type="region of interest" description="Disordered" evidence="1">
    <location>
        <begin position="27"/>
        <end position="64"/>
    </location>
</feature>
<sequence length="872" mass="85695">MMRRFSRSRLPLVSLLVPLVLASGCSAGGNPTSSASGGDGGTGGEGGWGGPGGSGGTAGMGGTGGIGGTGGVGGMGGAGGTGGMGGTGGGAGGTGGTGGGSVCTPGETDACYSGPPGTQIVGLCKAGLKTCLGDGSGYGPCIGEVVPVPESCQTMGDDDCDGLSNEDGCACTPGATAPCYTGPGGTLDKGACKAGTQICNAEGTAYGACVGQVLPATETCLSPEDEDCDGLINESGLGCVCTPGSTTVCYTGPGGTLGTGICKAGMQTCNADGTAYGACVGQVLPGIETCATPEDEDCDGLVNESGAGCVCTPGSTTVCYTGPGGTMGVGICKAGMQTCNAQGSAYGPCTGEVLPQAENCMTPEDESCTGPVGDMCATTEWIRAFGNTLDQDIIDVATDAQGNVIVVGQFVGMIDLGGGPLSSPNGVHDILVAKYDAQGNHVWSRRFGANGTDGARGVAIDGAGNIVVTGVFQSTVDFGGGPHVSVNGTSDVFVLKLDPAGAFVWSRAYGAAGGDEGSAVTVDPTGNVIVAGHYRNTVDFGGGALTAAGLDDLFVLKLDSAGAHVWSRSYGDVNSQGMRGVATDASGAVYFTGFFEGTVHFGGADLISAGNQDAMLVKLTAAGQHQWSRRLGGIGNQVGNGVTVDGAGNVIVTGAAAGMIDCGGGDLTSAGSNDIFVAKYAGTGVFQWAKIFGDTGDQVGFAVATDAQANVVLAGRMTGSVNFGGATPIASLGGNDAFVVKLNALGAHVWSRRGGDTLEQWGRTVAVDGSGHVLVAGRFQGTMDLGGPVASAGATTPTSPSFCPDRNQTMTPRWAATSPTAVYAAPTAFSNAGRPSESWQAKLILPSGSLDERRAAPKTKPFSAASMACPQR</sequence>
<dbReference type="PROSITE" id="PS51257">
    <property type="entry name" value="PROKAR_LIPOPROTEIN"/>
    <property type="match status" value="1"/>
</dbReference>
<keyword evidence="2" id="KW-0732">Signal</keyword>
<dbReference type="Pfam" id="PF06739">
    <property type="entry name" value="SBBP"/>
    <property type="match status" value="1"/>
</dbReference>
<dbReference type="Gene3D" id="2.120.10.30">
    <property type="entry name" value="TolB, C-terminal domain"/>
    <property type="match status" value="1"/>
</dbReference>
<protein>
    <submittedName>
        <fullName evidence="3">SBBP repeat-containing protein</fullName>
    </submittedName>
</protein>
<dbReference type="InterPro" id="IPR010620">
    <property type="entry name" value="SBBP_repeat"/>
</dbReference>
<dbReference type="PANTHER" id="PTHR35580:SF1">
    <property type="entry name" value="PHYTASE-LIKE DOMAIN-CONTAINING PROTEIN"/>
    <property type="match status" value="1"/>
</dbReference>
<evidence type="ECO:0000256" key="2">
    <source>
        <dbReference type="SAM" id="SignalP"/>
    </source>
</evidence>
<comment type="caution">
    <text evidence="3">The sequence shown here is derived from an EMBL/GenBank/DDBJ whole genome shotgun (WGS) entry which is preliminary data.</text>
</comment>
<name>A0ABT5FA91_9BACT</name>
<feature type="region of interest" description="Disordered" evidence="1">
    <location>
        <begin position="850"/>
        <end position="872"/>
    </location>
</feature>
<proteinExistence type="predicted"/>
<dbReference type="EMBL" id="JAQNDO010000001">
    <property type="protein sequence ID" value="MDC0750041.1"/>
    <property type="molecule type" value="Genomic_DNA"/>
</dbReference>
<reference evidence="3 4" key="1">
    <citation type="submission" date="2022-11" db="EMBL/GenBank/DDBJ databases">
        <title>Minimal conservation of predation-associated metabolite biosynthetic gene clusters underscores biosynthetic potential of Myxococcota including descriptions for ten novel species: Archangium lansinium sp. nov., Myxococcus landrumus sp. nov., Nannocystis bai.</title>
        <authorList>
            <person name="Ahearne A."/>
            <person name="Stevens C."/>
            <person name="Dowd S."/>
        </authorList>
    </citation>
    <scope>NUCLEOTIDE SEQUENCE [LARGE SCALE GENOMIC DNA]</scope>
    <source>
        <strain evidence="3 4">RJM3</strain>
    </source>
</reference>
<dbReference type="Proteomes" id="UP001221411">
    <property type="component" value="Unassembled WGS sequence"/>
</dbReference>
<dbReference type="InterPro" id="IPR052918">
    <property type="entry name" value="Motility_Chemotaxis_Reg"/>
</dbReference>
<gene>
    <name evidence="3" type="ORF">POL67_52435</name>
</gene>
<evidence type="ECO:0000313" key="4">
    <source>
        <dbReference type="Proteomes" id="UP001221411"/>
    </source>
</evidence>